<keyword evidence="5 7" id="KW-0472">Membrane</keyword>
<dbReference type="GO" id="GO:0006888">
    <property type="term" value="P:endoplasmic reticulum to Golgi vesicle-mediated transport"/>
    <property type="evidence" value="ECO:0007669"/>
    <property type="project" value="InterPro"/>
</dbReference>
<dbReference type="PANTHER" id="PTHR21236">
    <property type="entry name" value="GOLGI MEMBRANE PROTEIN YIP1"/>
    <property type="match status" value="1"/>
</dbReference>
<comment type="subcellular location">
    <subcellularLocation>
        <location evidence="1">Membrane</location>
        <topology evidence="1">Multi-pass membrane protein</topology>
    </subcellularLocation>
</comment>
<protein>
    <recommendedName>
        <fullName evidence="10">Protein YIP</fullName>
    </recommendedName>
</protein>
<evidence type="ECO:0000256" key="4">
    <source>
        <dbReference type="ARBA" id="ARBA00022989"/>
    </source>
</evidence>
<dbReference type="GO" id="GO:0005802">
    <property type="term" value="C:trans-Golgi network"/>
    <property type="evidence" value="ECO:0007669"/>
    <property type="project" value="TreeGrafter"/>
</dbReference>
<dbReference type="Gramene" id="GBG71921">
    <property type="protein sequence ID" value="GBG71921"/>
    <property type="gene ID" value="CBR_g10857"/>
</dbReference>
<evidence type="ECO:0000256" key="2">
    <source>
        <dbReference type="ARBA" id="ARBA00010596"/>
    </source>
</evidence>
<organism evidence="8 9">
    <name type="scientific">Chara braunii</name>
    <name type="common">Braun's stonewort</name>
    <dbReference type="NCBI Taxonomy" id="69332"/>
    <lineage>
        <taxon>Eukaryota</taxon>
        <taxon>Viridiplantae</taxon>
        <taxon>Streptophyta</taxon>
        <taxon>Charophyceae</taxon>
        <taxon>Charales</taxon>
        <taxon>Characeae</taxon>
        <taxon>Chara</taxon>
    </lineage>
</organism>
<dbReference type="STRING" id="69332.A0A388KPE3"/>
<feature type="transmembrane region" description="Helical" evidence="7">
    <location>
        <begin position="284"/>
        <end position="304"/>
    </location>
</feature>
<feature type="transmembrane region" description="Helical" evidence="7">
    <location>
        <begin position="195"/>
        <end position="216"/>
    </location>
</feature>
<dbReference type="PANTHER" id="PTHR21236:SF2">
    <property type="entry name" value="PROTEIN YIPF"/>
    <property type="match status" value="1"/>
</dbReference>
<keyword evidence="9" id="KW-1185">Reference proteome</keyword>
<comment type="similarity">
    <text evidence="2">Belongs to the YIP1 family.</text>
</comment>
<evidence type="ECO:0000256" key="5">
    <source>
        <dbReference type="ARBA" id="ARBA00023136"/>
    </source>
</evidence>
<gene>
    <name evidence="8" type="ORF">CBR_g10857</name>
</gene>
<dbReference type="Proteomes" id="UP000265515">
    <property type="component" value="Unassembled WGS sequence"/>
</dbReference>
<evidence type="ECO:0000313" key="8">
    <source>
        <dbReference type="EMBL" id="GBG71921.1"/>
    </source>
</evidence>
<accession>A0A388KPE3</accession>
<proteinExistence type="inferred from homology"/>
<dbReference type="GO" id="GO:0048280">
    <property type="term" value="P:vesicle fusion with Golgi apparatus"/>
    <property type="evidence" value="ECO:0007669"/>
    <property type="project" value="TreeGrafter"/>
</dbReference>
<evidence type="ECO:0008006" key="10">
    <source>
        <dbReference type="Google" id="ProtNLM"/>
    </source>
</evidence>
<feature type="transmembrane region" description="Helical" evidence="7">
    <location>
        <begin position="171"/>
        <end position="188"/>
    </location>
</feature>
<name>A0A388KPE3_CHABU</name>
<keyword evidence="3 7" id="KW-0812">Transmembrane</keyword>
<dbReference type="GO" id="GO:0016020">
    <property type="term" value="C:membrane"/>
    <property type="evidence" value="ECO:0007669"/>
    <property type="project" value="UniProtKB-SubCell"/>
</dbReference>
<evidence type="ECO:0000256" key="3">
    <source>
        <dbReference type="ARBA" id="ARBA00022692"/>
    </source>
</evidence>
<keyword evidence="4 7" id="KW-1133">Transmembrane helix</keyword>
<reference evidence="8 9" key="1">
    <citation type="journal article" date="2018" name="Cell">
        <title>The Chara Genome: Secondary Complexity and Implications for Plant Terrestrialization.</title>
        <authorList>
            <person name="Nishiyama T."/>
            <person name="Sakayama H."/>
            <person name="Vries J.D."/>
            <person name="Buschmann H."/>
            <person name="Saint-Marcoux D."/>
            <person name="Ullrich K.K."/>
            <person name="Haas F.B."/>
            <person name="Vanderstraeten L."/>
            <person name="Becker D."/>
            <person name="Lang D."/>
            <person name="Vosolsobe S."/>
            <person name="Rombauts S."/>
            <person name="Wilhelmsson P.K.I."/>
            <person name="Janitza P."/>
            <person name="Kern R."/>
            <person name="Heyl A."/>
            <person name="Rumpler F."/>
            <person name="Villalobos L.I.A.C."/>
            <person name="Clay J.M."/>
            <person name="Skokan R."/>
            <person name="Toyoda A."/>
            <person name="Suzuki Y."/>
            <person name="Kagoshima H."/>
            <person name="Schijlen E."/>
            <person name="Tajeshwar N."/>
            <person name="Catarino B."/>
            <person name="Hetherington A.J."/>
            <person name="Saltykova A."/>
            <person name="Bonnot C."/>
            <person name="Breuninger H."/>
            <person name="Symeonidi A."/>
            <person name="Radhakrishnan G.V."/>
            <person name="Van Nieuwerburgh F."/>
            <person name="Deforce D."/>
            <person name="Chang C."/>
            <person name="Karol K.G."/>
            <person name="Hedrich R."/>
            <person name="Ulvskov P."/>
            <person name="Glockner G."/>
            <person name="Delwiche C.F."/>
            <person name="Petrasek J."/>
            <person name="Van de Peer Y."/>
            <person name="Friml J."/>
            <person name="Beilby M."/>
            <person name="Dolan L."/>
            <person name="Kohara Y."/>
            <person name="Sugano S."/>
            <person name="Fujiyama A."/>
            <person name="Delaux P.-M."/>
            <person name="Quint M."/>
            <person name="TheiBen G."/>
            <person name="Hagemann M."/>
            <person name="Harholt J."/>
            <person name="Dunand C."/>
            <person name="Zachgo S."/>
            <person name="Langdale J."/>
            <person name="Maumus F."/>
            <person name="Straeten D.V.D."/>
            <person name="Gould S.B."/>
            <person name="Rensing S.A."/>
        </authorList>
    </citation>
    <scope>NUCLEOTIDE SEQUENCE [LARGE SCALE GENOMIC DNA]</scope>
    <source>
        <strain evidence="8 9">S276</strain>
    </source>
</reference>
<feature type="transmembrane region" description="Helical" evidence="7">
    <location>
        <begin position="222"/>
        <end position="247"/>
    </location>
</feature>
<evidence type="ECO:0000256" key="6">
    <source>
        <dbReference type="SAM" id="MobiDB-lite"/>
    </source>
</evidence>
<dbReference type="OrthoDB" id="440385at2759"/>
<feature type="compositionally biased region" description="Low complexity" evidence="6">
    <location>
        <begin position="1"/>
        <end position="22"/>
    </location>
</feature>
<comment type="caution">
    <text evidence="8">The sequence shown here is derived from an EMBL/GenBank/DDBJ whole genome shotgun (WGS) entry which is preliminary data.</text>
</comment>
<dbReference type="EMBL" id="BFEA01000155">
    <property type="protein sequence ID" value="GBG71921.1"/>
    <property type="molecule type" value="Genomic_DNA"/>
</dbReference>
<evidence type="ECO:0000313" key="9">
    <source>
        <dbReference type="Proteomes" id="UP000265515"/>
    </source>
</evidence>
<feature type="transmembrane region" description="Helical" evidence="7">
    <location>
        <begin position="254"/>
        <end position="278"/>
    </location>
</feature>
<evidence type="ECO:0000256" key="1">
    <source>
        <dbReference type="ARBA" id="ARBA00004141"/>
    </source>
</evidence>
<dbReference type="AlphaFoldDB" id="A0A388KPE3"/>
<dbReference type="InterPro" id="IPR045231">
    <property type="entry name" value="Yip1/4-like"/>
</dbReference>
<sequence length="305" mass="31558">MHTTTTTSTSSLSSGSRLRIIGGAHGGQTPSYAPFSAKGGHKWGQGSMMRPSGTVGGAPTQPPFMPVYQDDANPTWFPSSSSTIRSAGHPPHHESMMGTPYGVGVGGGMYGGGGGGGGAGGGVGGSYGYFEDEPPLLDELGINVPQIGKKLKVVMLPFGPLDLNLMADGDLSGPVFIGFLLGLCELLAGKLHFGVILGWATVVSIAMYTVFNLLVNKEGGTLDLYVCASVIGYCLCPVVVLSSLCLLIPKGGVVAFLLGVMTVLWSSHLCSNLLVGLVPQASPYSYLVAYPCLLIYSAFTMLVLF</sequence>
<feature type="region of interest" description="Disordered" evidence="6">
    <location>
        <begin position="1"/>
        <end position="63"/>
    </location>
</feature>
<evidence type="ECO:0000256" key="7">
    <source>
        <dbReference type="SAM" id="Phobius"/>
    </source>
</evidence>